<evidence type="ECO:0000313" key="3">
    <source>
        <dbReference type="EMBL" id="MCY0386419.1"/>
    </source>
</evidence>
<reference evidence="3" key="1">
    <citation type="submission" date="2022-11" db="EMBL/GenBank/DDBJ databases">
        <title>Robbsia betulipollinis sp. nov., isolated from pollen of birch (Betula pendula).</title>
        <authorList>
            <person name="Shi H."/>
            <person name="Ambika Manirajan B."/>
            <person name="Ratering S."/>
            <person name="Geissler-Plaum R."/>
            <person name="Schnell S."/>
        </authorList>
    </citation>
    <scope>NUCLEOTIDE SEQUENCE</scope>
    <source>
        <strain evidence="3">Bb-Pol-6</strain>
    </source>
</reference>
<protein>
    <submittedName>
        <fullName evidence="3">Uncharacterized protein</fullName>
    </submittedName>
</protein>
<feature type="chain" id="PRO_5045839914" evidence="2">
    <location>
        <begin position="26"/>
        <end position="84"/>
    </location>
</feature>
<accession>A0ABT3ZIQ8</accession>
<organism evidence="3 4">
    <name type="scientific">Robbsia betulipollinis</name>
    <dbReference type="NCBI Taxonomy" id="2981849"/>
    <lineage>
        <taxon>Bacteria</taxon>
        <taxon>Pseudomonadati</taxon>
        <taxon>Pseudomonadota</taxon>
        <taxon>Betaproteobacteria</taxon>
        <taxon>Burkholderiales</taxon>
        <taxon>Burkholderiaceae</taxon>
        <taxon>Robbsia</taxon>
    </lineage>
</organism>
<evidence type="ECO:0000256" key="1">
    <source>
        <dbReference type="SAM" id="MobiDB-lite"/>
    </source>
</evidence>
<proteinExistence type="predicted"/>
<dbReference type="RefSeq" id="WP_267845824.1">
    <property type="nucleotide sequence ID" value="NZ_JAPMXC010000001.1"/>
</dbReference>
<dbReference type="Proteomes" id="UP001082899">
    <property type="component" value="Unassembled WGS sequence"/>
</dbReference>
<name>A0ABT3ZIQ8_9BURK</name>
<keyword evidence="2" id="KW-0732">Signal</keyword>
<dbReference type="EMBL" id="JAPMXC010000001">
    <property type="protein sequence ID" value="MCY0386419.1"/>
    <property type="molecule type" value="Genomic_DNA"/>
</dbReference>
<evidence type="ECO:0000313" key="4">
    <source>
        <dbReference type="Proteomes" id="UP001082899"/>
    </source>
</evidence>
<feature type="signal peptide" evidence="2">
    <location>
        <begin position="1"/>
        <end position="25"/>
    </location>
</feature>
<feature type="compositionally biased region" description="Polar residues" evidence="1">
    <location>
        <begin position="35"/>
        <end position="46"/>
    </location>
</feature>
<evidence type="ECO:0000256" key="2">
    <source>
        <dbReference type="SAM" id="SignalP"/>
    </source>
</evidence>
<comment type="caution">
    <text evidence="3">The sequence shown here is derived from an EMBL/GenBank/DDBJ whole genome shotgun (WGS) entry which is preliminary data.</text>
</comment>
<feature type="region of interest" description="Disordered" evidence="1">
    <location>
        <begin position="29"/>
        <end position="84"/>
    </location>
</feature>
<sequence>MSRSLRIALAIGALSAAATALPVQAQLHGDWPSDTPWSTAVDSTSAHVEHGGARPSPASLGAPRGDLRRDVAEASRGLPPHRNP</sequence>
<gene>
    <name evidence="3" type="ORF">OVY01_04020</name>
</gene>
<keyword evidence="4" id="KW-1185">Reference proteome</keyword>